<dbReference type="InterPro" id="IPR011050">
    <property type="entry name" value="Pectin_lyase_fold/virulence"/>
</dbReference>
<evidence type="ECO:0000256" key="5">
    <source>
        <dbReference type="RuleBase" id="RU000589"/>
    </source>
</evidence>
<dbReference type="GO" id="GO:0045490">
    <property type="term" value="P:pectin catabolic process"/>
    <property type="evidence" value="ECO:0007669"/>
    <property type="project" value="UniProtKB-UniRule"/>
</dbReference>
<dbReference type="GO" id="GO:0030599">
    <property type="term" value="F:pectinesterase activity"/>
    <property type="evidence" value="ECO:0007669"/>
    <property type="project" value="UniProtKB-UniRule"/>
</dbReference>
<organism evidence="7 8">
    <name type="scientific">Acer saccharum</name>
    <name type="common">Sugar maple</name>
    <dbReference type="NCBI Taxonomy" id="4024"/>
    <lineage>
        <taxon>Eukaryota</taxon>
        <taxon>Viridiplantae</taxon>
        <taxon>Streptophyta</taxon>
        <taxon>Embryophyta</taxon>
        <taxon>Tracheophyta</taxon>
        <taxon>Spermatophyta</taxon>
        <taxon>Magnoliopsida</taxon>
        <taxon>eudicotyledons</taxon>
        <taxon>Gunneridae</taxon>
        <taxon>Pentapetalae</taxon>
        <taxon>rosids</taxon>
        <taxon>malvids</taxon>
        <taxon>Sapindales</taxon>
        <taxon>Sapindaceae</taxon>
        <taxon>Hippocastanoideae</taxon>
        <taxon>Acereae</taxon>
        <taxon>Acer</taxon>
    </lineage>
</organism>
<dbReference type="PANTHER" id="PTHR31707">
    <property type="entry name" value="PECTINESTERASE"/>
    <property type="match status" value="1"/>
</dbReference>
<reference evidence="7" key="1">
    <citation type="journal article" date="2022" name="Plant J.">
        <title>Strategies of tolerance reflected in two North American maple genomes.</title>
        <authorList>
            <person name="McEvoy S.L."/>
            <person name="Sezen U.U."/>
            <person name="Trouern-Trend A."/>
            <person name="McMahon S.M."/>
            <person name="Schaberg P.G."/>
            <person name="Yang J."/>
            <person name="Wegrzyn J.L."/>
            <person name="Swenson N.G."/>
        </authorList>
    </citation>
    <scope>NUCLEOTIDE SEQUENCE</scope>
    <source>
        <strain evidence="7">NS2018</strain>
    </source>
</reference>
<name>A0AA39VA33_ACESA</name>
<protein>
    <recommendedName>
        <fullName evidence="5">Pectinesterase</fullName>
        <ecNumber evidence="5">3.1.1.11</ecNumber>
    </recommendedName>
</protein>
<proteinExistence type="predicted"/>
<dbReference type="InterPro" id="IPR012334">
    <property type="entry name" value="Pectin_lyas_fold"/>
</dbReference>
<dbReference type="EMBL" id="JAUESC010000388">
    <property type="protein sequence ID" value="KAK0571825.1"/>
    <property type="molecule type" value="Genomic_DNA"/>
</dbReference>
<dbReference type="AlphaFoldDB" id="A0AA39VA33"/>
<evidence type="ECO:0000256" key="2">
    <source>
        <dbReference type="ARBA" id="ARBA00022801"/>
    </source>
</evidence>
<dbReference type="InterPro" id="IPR000070">
    <property type="entry name" value="Pectinesterase_cat"/>
</dbReference>
<feature type="domain" description="Pectinesterase catalytic" evidence="6">
    <location>
        <begin position="11"/>
        <end position="114"/>
    </location>
</feature>
<dbReference type="Pfam" id="PF01095">
    <property type="entry name" value="Pectinesterase"/>
    <property type="match status" value="1"/>
</dbReference>
<feature type="active site" evidence="4">
    <location>
        <position position="97"/>
    </location>
</feature>
<sequence>MAKEFVPPSIANGHNNFNLNLGYFGVMGLAITGDGFIARDIGFHNTAGPQGEQALALNIASDHSVLFRCSIAGYQDTLYALALRQFYRECDIYGTLDFIFGNAAAVFQNCNLAICCRHGSGYNAIFLRTKA</sequence>
<dbReference type="SUPFAM" id="SSF51126">
    <property type="entry name" value="Pectin lyase-like"/>
    <property type="match status" value="1"/>
</dbReference>
<dbReference type="InterPro" id="IPR033131">
    <property type="entry name" value="Pectinesterase_Asp_AS"/>
</dbReference>
<dbReference type="PROSITE" id="PS00503">
    <property type="entry name" value="PECTINESTERASE_2"/>
    <property type="match status" value="1"/>
</dbReference>
<evidence type="ECO:0000256" key="3">
    <source>
        <dbReference type="ARBA" id="ARBA00023085"/>
    </source>
</evidence>
<keyword evidence="3 5" id="KW-0063">Aspartyl esterase</keyword>
<comment type="caution">
    <text evidence="7">The sequence shown here is derived from an EMBL/GenBank/DDBJ whole genome shotgun (WGS) entry which is preliminary data.</text>
</comment>
<dbReference type="Proteomes" id="UP001168877">
    <property type="component" value="Unassembled WGS sequence"/>
</dbReference>
<comment type="pathway">
    <text evidence="1 5">Glycan metabolism; pectin degradation; 2-dehydro-3-deoxy-D-gluconate from pectin: step 1/5.</text>
</comment>
<evidence type="ECO:0000313" key="8">
    <source>
        <dbReference type="Proteomes" id="UP001168877"/>
    </source>
</evidence>
<keyword evidence="2 5" id="KW-0378">Hydrolase</keyword>
<dbReference type="GO" id="GO:0042545">
    <property type="term" value="P:cell wall modification"/>
    <property type="evidence" value="ECO:0007669"/>
    <property type="project" value="UniProtKB-UniRule"/>
</dbReference>
<keyword evidence="8" id="KW-1185">Reference proteome</keyword>
<gene>
    <name evidence="7" type="ORF">LWI29_022125</name>
</gene>
<dbReference type="EC" id="3.1.1.11" evidence="5"/>
<accession>A0AA39VA33</accession>
<dbReference type="Gene3D" id="2.160.20.10">
    <property type="entry name" value="Single-stranded right-handed beta-helix, Pectin lyase-like"/>
    <property type="match status" value="1"/>
</dbReference>
<evidence type="ECO:0000313" key="7">
    <source>
        <dbReference type="EMBL" id="KAK0571825.1"/>
    </source>
</evidence>
<evidence type="ECO:0000256" key="4">
    <source>
        <dbReference type="PROSITE-ProRule" id="PRU10040"/>
    </source>
</evidence>
<comment type="catalytic activity">
    <reaction evidence="5">
        <text>[(1-&gt;4)-alpha-D-galacturonosyl methyl ester](n) + n H2O = [(1-&gt;4)-alpha-D-galacturonosyl](n) + n methanol + n H(+)</text>
        <dbReference type="Rhea" id="RHEA:22380"/>
        <dbReference type="Rhea" id="RHEA-COMP:14570"/>
        <dbReference type="Rhea" id="RHEA-COMP:14573"/>
        <dbReference type="ChEBI" id="CHEBI:15377"/>
        <dbReference type="ChEBI" id="CHEBI:15378"/>
        <dbReference type="ChEBI" id="CHEBI:17790"/>
        <dbReference type="ChEBI" id="CHEBI:140522"/>
        <dbReference type="ChEBI" id="CHEBI:140523"/>
        <dbReference type="EC" id="3.1.1.11"/>
    </reaction>
</comment>
<reference evidence="7" key="2">
    <citation type="submission" date="2023-06" db="EMBL/GenBank/DDBJ databases">
        <authorList>
            <person name="Swenson N.G."/>
            <person name="Wegrzyn J.L."/>
            <person name="Mcevoy S.L."/>
        </authorList>
    </citation>
    <scope>NUCLEOTIDE SEQUENCE</scope>
    <source>
        <strain evidence="7">NS2018</strain>
        <tissue evidence="7">Leaf</tissue>
    </source>
</reference>
<evidence type="ECO:0000256" key="1">
    <source>
        <dbReference type="ARBA" id="ARBA00005184"/>
    </source>
</evidence>
<evidence type="ECO:0000259" key="6">
    <source>
        <dbReference type="Pfam" id="PF01095"/>
    </source>
</evidence>